<keyword evidence="1" id="KW-0472">Membrane</keyword>
<accession>A0ABM1TJ65</accession>
<gene>
    <name evidence="3" type="primary">LOC111088914</name>
</gene>
<dbReference type="Proteomes" id="UP000694941">
    <property type="component" value="Unplaced"/>
</dbReference>
<name>A0ABM1TJ65_LIMPO</name>
<evidence type="ECO:0000313" key="2">
    <source>
        <dbReference type="Proteomes" id="UP000694941"/>
    </source>
</evidence>
<protein>
    <submittedName>
        <fullName evidence="3">Uncharacterized protein LOC111088914</fullName>
    </submittedName>
</protein>
<keyword evidence="1" id="KW-1133">Transmembrane helix</keyword>
<reference evidence="3" key="1">
    <citation type="submission" date="2025-08" db="UniProtKB">
        <authorList>
            <consortium name="RefSeq"/>
        </authorList>
    </citation>
    <scope>IDENTIFICATION</scope>
    <source>
        <tissue evidence="3">Muscle</tissue>
    </source>
</reference>
<dbReference type="GeneID" id="111088914"/>
<dbReference type="RefSeq" id="XP_022255921.1">
    <property type="nucleotide sequence ID" value="XM_022400213.1"/>
</dbReference>
<organism evidence="2 3">
    <name type="scientific">Limulus polyphemus</name>
    <name type="common">Atlantic horseshoe crab</name>
    <dbReference type="NCBI Taxonomy" id="6850"/>
    <lineage>
        <taxon>Eukaryota</taxon>
        <taxon>Metazoa</taxon>
        <taxon>Ecdysozoa</taxon>
        <taxon>Arthropoda</taxon>
        <taxon>Chelicerata</taxon>
        <taxon>Merostomata</taxon>
        <taxon>Xiphosura</taxon>
        <taxon>Limulidae</taxon>
        <taxon>Limulus</taxon>
    </lineage>
</organism>
<feature type="transmembrane region" description="Helical" evidence="1">
    <location>
        <begin position="51"/>
        <end position="71"/>
    </location>
</feature>
<keyword evidence="2" id="KW-1185">Reference proteome</keyword>
<keyword evidence="1" id="KW-0812">Transmembrane</keyword>
<evidence type="ECO:0000313" key="3">
    <source>
        <dbReference type="RefSeq" id="XP_022255921.1"/>
    </source>
</evidence>
<sequence>MPFLHIETTKRLCNGAEMVLQGKCNHSLTASNLQDPTHRLRVVFSEQSTDALIYVAVVVFFYASVIIILVGTNLHRFQGTRFSTSSGNKEKQKARQLVVQVDGDGQRYKTTTNPEIEGKTSV</sequence>
<evidence type="ECO:0000256" key="1">
    <source>
        <dbReference type="SAM" id="Phobius"/>
    </source>
</evidence>
<proteinExistence type="predicted"/>